<dbReference type="RefSeq" id="WP_184307218.1">
    <property type="nucleotide sequence ID" value="NZ_JACHEN010000001.1"/>
</dbReference>
<dbReference type="SUPFAM" id="SSF46785">
    <property type="entry name" value="Winged helix' DNA-binding domain"/>
    <property type="match status" value="1"/>
</dbReference>
<name>A0A841KV95_9FIRM</name>
<sequence>MNTNKAMSIMEFINLPEFRENNKKGKRKKKIKKVIIVNKNDRNFVKIPVEFLYSNNFDGNYKIQLGIIKLFQNRSIRDKKPKIHLKKVAKYINMRHLETARKVLKGIEEMKVIKVYRVEESNLYSIRYRFNDYEFGKRLRLNPIYGDIDLYDNCKFIRICRDFFYNGYFPSALLEILYYYLAYNIKRGFNRISNVQICNDLRLNEKTLQRNLKTLEEMQLIKKHTGNGRGKKTEYELIKDALIDEPRKQT</sequence>
<keyword evidence="1" id="KW-0472">Membrane</keyword>
<reference evidence="2 3" key="1">
    <citation type="submission" date="2020-08" db="EMBL/GenBank/DDBJ databases">
        <title>Genomic Encyclopedia of Type Strains, Phase IV (KMG-IV): sequencing the most valuable type-strain genomes for metagenomic binning, comparative biology and taxonomic classification.</title>
        <authorList>
            <person name="Goeker M."/>
        </authorList>
    </citation>
    <scope>NUCLEOTIDE SEQUENCE [LARGE SCALE GENOMIC DNA]</scope>
    <source>
        <strain evidence="2 3">DSM 103526</strain>
    </source>
</reference>
<accession>A0A841KV95</accession>
<evidence type="ECO:0000313" key="3">
    <source>
        <dbReference type="Proteomes" id="UP000579281"/>
    </source>
</evidence>
<comment type="caution">
    <text evidence="2">The sequence shown here is derived from an EMBL/GenBank/DDBJ whole genome shotgun (WGS) entry which is preliminary data.</text>
</comment>
<keyword evidence="1" id="KW-0812">Transmembrane</keyword>
<keyword evidence="1" id="KW-1133">Transmembrane helix</keyword>
<dbReference type="EMBL" id="JACHEN010000001">
    <property type="protein sequence ID" value="MBB6214109.1"/>
    <property type="molecule type" value="Genomic_DNA"/>
</dbReference>
<dbReference type="InterPro" id="IPR036390">
    <property type="entry name" value="WH_DNA-bd_sf"/>
</dbReference>
<proteinExistence type="predicted"/>
<gene>
    <name evidence="2" type="ORF">HNQ80_000178</name>
</gene>
<keyword evidence="3" id="KW-1185">Reference proteome</keyword>
<evidence type="ECO:0008006" key="4">
    <source>
        <dbReference type="Google" id="ProtNLM"/>
    </source>
</evidence>
<evidence type="ECO:0000256" key="1">
    <source>
        <dbReference type="SAM" id="Phobius"/>
    </source>
</evidence>
<organism evidence="2 3">
    <name type="scientific">Anaerosolibacter carboniphilus</name>
    <dbReference type="NCBI Taxonomy" id="1417629"/>
    <lineage>
        <taxon>Bacteria</taxon>
        <taxon>Bacillati</taxon>
        <taxon>Bacillota</taxon>
        <taxon>Clostridia</taxon>
        <taxon>Peptostreptococcales</taxon>
        <taxon>Thermotaleaceae</taxon>
        <taxon>Anaerosolibacter</taxon>
    </lineage>
</organism>
<dbReference type="AlphaFoldDB" id="A0A841KV95"/>
<evidence type="ECO:0000313" key="2">
    <source>
        <dbReference type="EMBL" id="MBB6214109.1"/>
    </source>
</evidence>
<feature type="transmembrane region" description="Helical" evidence="1">
    <location>
        <begin position="163"/>
        <end position="181"/>
    </location>
</feature>
<protein>
    <recommendedName>
        <fullName evidence="4">Helix-turn-helix domain-containing protein</fullName>
    </recommendedName>
</protein>
<dbReference type="Proteomes" id="UP000579281">
    <property type="component" value="Unassembled WGS sequence"/>
</dbReference>